<dbReference type="SUPFAM" id="SSF56317">
    <property type="entry name" value="Carbon-nitrogen hydrolase"/>
    <property type="match status" value="1"/>
</dbReference>
<accession>A0A6M0H4S8</accession>
<dbReference type="RefSeq" id="WP_199869840.1">
    <property type="nucleotide sequence ID" value="NZ_JAAGPU010000013.1"/>
</dbReference>
<dbReference type="AlphaFoldDB" id="A0A6M0H4S8"/>
<proteinExistence type="predicted"/>
<dbReference type="EMBL" id="JAAGPU010000013">
    <property type="protein sequence ID" value="NEU04881.1"/>
    <property type="molecule type" value="Genomic_DNA"/>
</dbReference>
<name>A0A6M0H4S8_9CLOT</name>
<comment type="caution">
    <text evidence="1">The sequence shown here is derived from an EMBL/GenBank/DDBJ whole genome shotgun (WGS) entry which is preliminary data.</text>
</comment>
<reference evidence="1 2" key="1">
    <citation type="submission" date="2020-02" db="EMBL/GenBank/DDBJ databases">
        <title>Genome assembly of a novel Clostridium senegalense strain.</title>
        <authorList>
            <person name="Gupta T.B."/>
            <person name="Jauregui R."/>
            <person name="Maclean P."/>
            <person name="Nawarathana A."/>
            <person name="Brightwell G."/>
        </authorList>
    </citation>
    <scope>NUCLEOTIDE SEQUENCE [LARGE SCALE GENOMIC DNA]</scope>
    <source>
        <strain evidence="1 2">AGRFS4</strain>
    </source>
</reference>
<evidence type="ECO:0000313" key="1">
    <source>
        <dbReference type="EMBL" id="NEU04881.1"/>
    </source>
</evidence>
<dbReference type="InterPro" id="IPR036526">
    <property type="entry name" value="C-N_Hydrolase_sf"/>
</dbReference>
<sequence length="218" mass="24912">MRILIGQPVHERGVKQIKEEIEKNKEIDVVLYPEGYLFDKESLENACNIAREYNTIIITSYRKDNKDRAVIISNYGEKILERSKTSSNVNEELCNPLVVNYNGITIGYILCMEILKGVRDFKKVTSKINFIAHPIGVGMFSDEQFELWINEAKKIARTHKTIVLGTSHADGSYRDCGISIPISYCIDSDGKPIYISKSDVRTRIVNLNTKEVEIKYDK</sequence>
<keyword evidence="2" id="KW-1185">Reference proteome</keyword>
<gene>
    <name evidence="1" type="ORF">G3M99_08450</name>
</gene>
<evidence type="ECO:0000313" key="2">
    <source>
        <dbReference type="Proteomes" id="UP000481872"/>
    </source>
</evidence>
<evidence type="ECO:0008006" key="3">
    <source>
        <dbReference type="Google" id="ProtNLM"/>
    </source>
</evidence>
<dbReference type="Proteomes" id="UP000481872">
    <property type="component" value="Unassembled WGS sequence"/>
</dbReference>
<organism evidence="1 2">
    <name type="scientific">Clostridium senegalense</name>
    <dbReference type="NCBI Taxonomy" id="1465809"/>
    <lineage>
        <taxon>Bacteria</taxon>
        <taxon>Bacillati</taxon>
        <taxon>Bacillota</taxon>
        <taxon>Clostridia</taxon>
        <taxon>Eubacteriales</taxon>
        <taxon>Clostridiaceae</taxon>
        <taxon>Clostridium</taxon>
    </lineage>
</organism>
<protein>
    <recommendedName>
        <fullName evidence="3">CN hydrolase domain-containing protein</fullName>
    </recommendedName>
</protein>